<reference evidence="1 2" key="1">
    <citation type="journal article" date="2021" name="BMC Biol.">
        <title>Horizontally acquired antibacterial genes associated with adaptive radiation of ladybird beetles.</title>
        <authorList>
            <person name="Li H.S."/>
            <person name="Tang X.F."/>
            <person name="Huang Y.H."/>
            <person name="Xu Z.Y."/>
            <person name="Chen M.L."/>
            <person name="Du X.Y."/>
            <person name="Qiu B.Y."/>
            <person name="Chen P.T."/>
            <person name="Zhang W."/>
            <person name="Slipinski A."/>
            <person name="Escalona H.E."/>
            <person name="Waterhouse R.M."/>
            <person name="Zwick A."/>
            <person name="Pang H."/>
        </authorList>
    </citation>
    <scope>NUCLEOTIDE SEQUENCE [LARGE SCALE GENOMIC DNA]</scope>
    <source>
        <strain evidence="1">SYSU2018</strain>
    </source>
</reference>
<name>A0ABD2P8R8_9CUCU</name>
<dbReference type="PANTHER" id="PTHR46591:SF1">
    <property type="entry name" value="ZINC FINGER FYVE DOMAIN-CONTAINING PROTEIN 26"/>
    <property type="match status" value="1"/>
</dbReference>
<sequence length="383" mass="45205">MDLEDIIFLIDELYFSTLEEQDQKLRVFYKNFARLKLSQEHQHGFLKIVMPKIHSLLTKSVIRKDLLLLSLLSEQNFNILELFLEYEKGCFELNLQQPSSLYDFCIFKKEHWILEIIRNFNQIDEGVFGSNICNKLIVLKSLDLTINEFNPKLLEDIFAIIFLTERHIDESNPDIFKNNEVIVRSILHLIKGVFDSLKLKNLYVKGTEDYERFIKLSKFIHDAFWRLELVTHIKKNPDVSTPKMLCYMLAPPMSLLAMCLRHGDFTRAHQVVEIFDLQDTELAKELLFTEKLRDLRNHCKRFCKIQLMKKLSPSISVQGNDDNLIKTILDLPSVKIQREFEDIVENSTDKNYLCHYKSENEKFMNLMDLLCTQSSNEEMSTIF</sequence>
<organism evidence="1 2">
    <name type="scientific">Cryptolaemus montrouzieri</name>
    <dbReference type="NCBI Taxonomy" id="559131"/>
    <lineage>
        <taxon>Eukaryota</taxon>
        <taxon>Metazoa</taxon>
        <taxon>Ecdysozoa</taxon>
        <taxon>Arthropoda</taxon>
        <taxon>Hexapoda</taxon>
        <taxon>Insecta</taxon>
        <taxon>Pterygota</taxon>
        <taxon>Neoptera</taxon>
        <taxon>Endopterygota</taxon>
        <taxon>Coleoptera</taxon>
        <taxon>Polyphaga</taxon>
        <taxon>Cucujiformia</taxon>
        <taxon>Coccinelloidea</taxon>
        <taxon>Coccinellidae</taxon>
        <taxon>Scymninae</taxon>
        <taxon>Scymnini</taxon>
        <taxon>Cryptolaemus</taxon>
    </lineage>
</organism>
<dbReference type="InterPro" id="IPR028730">
    <property type="entry name" value="ZFYVE26"/>
</dbReference>
<comment type="caution">
    <text evidence="1">The sequence shown here is derived from an EMBL/GenBank/DDBJ whole genome shotgun (WGS) entry which is preliminary data.</text>
</comment>
<evidence type="ECO:0000313" key="1">
    <source>
        <dbReference type="EMBL" id="KAL3287108.1"/>
    </source>
</evidence>
<dbReference type="PANTHER" id="PTHR46591">
    <property type="entry name" value="ZINC FINGER FYVE DOMAIN-CONTAINING PROTEIN 26"/>
    <property type="match status" value="1"/>
</dbReference>
<keyword evidence="2" id="KW-1185">Reference proteome</keyword>
<evidence type="ECO:0000313" key="2">
    <source>
        <dbReference type="Proteomes" id="UP001516400"/>
    </source>
</evidence>
<gene>
    <name evidence="1" type="ORF">HHI36_001589</name>
</gene>
<accession>A0ABD2P8R8</accession>
<protein>
    <submittedName>
        <fullName evidence="1">Uncharacterized protein</fullName>
    </submittedName>
</protein>
<proteinExistence type="predicted"/>
<dbReference type="Proteomes" id="UP001516400">
    <property type="component" value="Unassembled WGS sequence"/>
</dbReference>
<dbReference type="AlphaFoldDB" id="A0ABD2P8R8"/>
<dbReference type="EMBL" id="JABFTP020000185">
    <property type="protein sequence ID" value="KAL3287108.1"/>
    <property type="molecule type" value="Genomic_DNA"/>
</dbReference>